<dbReference type="GO" id="GO:0022857">
    <property type="term" value="F:transmembrane transporter activity"/>
    <property type="evidence" value="ECO:0007669"/>
    <property type="project" value="InterPro"/>
</dbReference>
<gene>
    <name evidence="7" type="ORF">CVT25_015268</name>
</gene>
<dbReference type="Proteomes" id="UP000283269">
    <property type="component" value="Unassembled WGS sequence"/>
</dbReference>
<dbReference type="PANTHER" id="PTHR43791:SF63">
    <property type="entry name" value="HIGH AFFINITY CYSTEINE TRANSPORTER"/>
    <property type="match status" value="1"/>
</dbReference>
<feature type="transmembrane region" description="Helical" evidence="6">
    <location>
        <begin position="138"/>
        <end position="160"/>
    </location>
</feature>
<dbReference type="GO" id="GO:0016020">
    <property type="term" value="C:membrane"/>
    <property type="evidence" value="ECO:0007669"/>
    <property type="project" value="UniProtKB-SubCell"/>
</dbReference>
<evidence type="ECO:0000256" key="3">
    <source>
        <dbReference type="ARBA" id="ARBA00022692"/>
    </source>
</evidence>
<dbReference type="InterPro" id="IPR011701">
    <property type="entry name" value="MFS"/>
</dbReference>
<evidence type="ECO:0008006" key="9">
    <source>
        <dbReference type="Google" id="ProtNLM"/>
    </source>
</evidence>
<feature type="transmembrane region" description="Helical" evidence="6">
    <location>
        <begin position="113"/>
        <end position="131"/>
    </location>
</feature>
<dbReference type="InterPro" id="IPR036259">
    <property type="entry name" value="MFS_trans_sf"/>
</dbReference>
<evidence type="ECO:0000313" key="8">
    <source>
        <dbReference type="Proteomes" id="UP000283269"/>
    </source>
</evidence>
<evidence type="ECO:0000256" key="4">
    <source>
        <dbReference type="ARBA" id="ARBA00022989"/>
    </source>
</evidence>
<dbReference type="PANTHER" id="PTHR43791">
    <property type="entry name" value="PERMEASE-RELATED"/>
    <property type="match status" value="1"/>
</dbReference>
<dbReference type="STRING" id="93625.A0A409XRC3"/>
<reference evidence="7 8" key="1">
    <citation type="journal article" date="2018" name="Evol. Lett.">
        <title>Horizontal gene cluster transfer increased hallucinogenic mushroom diversity.</title>
        <authorList>
            <person name="Reynolds H.T."/>
            <person name="Vijayakumar V."/>
            <person name="Gluck-Thaler E."/>
            <person name="Korotkin H.B."/>
            <person name="Matheny P.B."/>
            <person name="Slot J.C."/>
        </authorList>
    </citation>
    <scope>NUCLEOTIDE SEQUENCE [LARGE SCALE GENOMIC DNA]</scope>
    <source>
        <strain evidence="7 8">2631</strain>
    </source>
</reference>
<dbReference type="Pfam" id="PF07690">
    <property type="entry name" value="MFS_1"/>
    <property type="match status" value="1"/>
</dbReference>
<feature type="transmembrane region" description="Helical" evidence="6">
    <location>
        <begin position="473"/>
        <end position="494"/>
    </location>
</feature>
<feature type="transmembrane region" description="Helical" evidence="6">
    <location>
        <begin position="350"/>
        <end position="369"/>
    </location>
</feature>
<evidence type="ECO:0000256" key="1">
    <source>
        <dbReference type="ARBA" id="ARBA00004141"/>
    </source>
</evidence>
<dbReference type="FunCoup" id="A0A409XRC3">
    <property type="interactions" value="97"/>
</dbReference>
<evidence type="ECO:0000256" key="6">
    <source>
        <dbReference type="SAM" id="Phobius"/>
    </source>
</evidence>
<organism evidence="7 8">
    <name type="scientific">Psilocybe cyanescens</name>
    <dbReference type="NCBI Taxonomy" id="93625"/>
    <lineage>
        <taxon>Eukaryota</taxon>
        <taxon>Fungi</taxon>
        <taxon>Dikarya</taxon>
        <taxon>Basidiomycota</taxon>
        <taxon>Agaricomycotina</taxon>
        <taxon>Agaricomycetes</taxon>
        <taxon>Agaricomycetidae</taxon>
        <taxon>Agaricales</taxon>
        <taxon>Agaricineae</taxon>
        <taxon>Strophariaceae</taxon>
        <taxon>Psilocybe</taxon>
    </lineage>
</organism>
<feature type="transmembrane region" description="Helical" evidence="6">
    <location>
        <begin position="83"/>
        <end position="101"/>
    </location>
</feature>
<dbReference type="Gene3D" id="1.20.1250.20">
    <property type="entry name" value="MFS general substrate transporter like domains"/>
    <property type="match status" value="1"/>
</dbReference>
<dbReference type="InParanoid" id="A0A409XRC3"/>
<feature type="transmembrane region" description="Helical" evidence="6">
    <location>
        <begin position="172"/>
        <end position="192"/>
    </location>
</feature>
<comment type="subcellular location">
    <subcellularLocation>
        <location evidence="1">Membrane</location>
        <topology evidence="1">Multi-pass membrane protein</topology>
    </subcellularLocation>
</comment>
<dbReference type="AlphaFoldDB" id="A0A409XRC3"/>
<protein>
    <recommendedName>
        <fullName evidence="9">Major facilitator superfamily (MFS) profile domain-containing protein</fullName>
    </recommendedName>
</protein>
<comment type="caution">
    <text evidence="7">The sequence shown here is derived from an EMBL/GenBank/DDBJ whole genome shotgun (WGS) entry which is preliminary data.</text>
</comment>
<keyword evidence="4 6" id="KW-1133">Transmembrane helix</keyword>
<accession>A0A409XRC3</accession>
<keyword evidence="8" id="KW-1185">Reference proteome</keyword>
<dbReference type="EMBL" id="NHYD01000797">
    <property type="protein sequence ID" value="PPQ93270.1"/>
    <property type="molecule type" value="Genomic_DNA"/>
</dbReference>
<evidence type="ECO:0000256" key="5">
    <source>
        <dbReference type="ARBA" id="ARBA00023136"/>
    </source>
</evidence>
<evidence type="ECO:0000256" key="2">
    <source>
        <dbReference type="ARBA" id="ARBA00022448"/>
    </source>
</evidence>
<keyword evidence="3 6" id="KW-0812">Transmembrane</keyword>
<sequence>MDSASYNSEKQGAHHTSVSIRDVDVAASLDSDAPLDSQVAARIRRKIDWHLMPFIMTFADKTTLGQSAVLGIIPDAHLTQNQFNWLGTIFYLSYLVFQYPQNLALQKFPVAKWMSINIFVWAIALLAHSACKSFGALFAVRFILGMCAITPGFMIVTSMFYTRAEQNKRVGYWFLMNGFAIIILGFISFGVLHAKVNDHHRRYYFDHFRVILVHITSHTLSWSSVPNRGMPFQRFYFPDSPTTAYFLTPEERTQAVQRIKGNQAGIENKQWKRDQFIETCLDPKIWVMAAFAATANIVNSLTNQRQLIINQFGFSPIKTTLLGCVDGVVEIVTIWLGVTLASRRSIGRGYAAALMFIPALLGTILVNKLPSHDKVGLLFSYWSSCLLPSQSFLDGSIPLFPDTPNVFFGLALSGNGIDGNNIGTTTNAIILSAYAIANAAGPFMWKKKYTPRYVVTHRFVPILTFRERNHVPWTIISACIGASFVLILTLRFMLHSENKRREAEKRDDSYDDVYFTEQLTDGTKKERKVDRAFLDLTDLQNRDFRYDL</sequence>
<keyword evidence="5 6" id="KW-0472">Membrane</keyword>
<dbReference type="OrthoDB" id="6730379at2759"/>
<proteinExistence type="predicted"/>
<evidence type="ECO:0000313" key="7">
    <source>
        <dbReference type="EMBL" id="PPQ93270.1"/>
    </source>
</evidence>
<dbReference type="SUPFAM" id="SSF103473">
    <property type="entry name" value="MFS general substrate transporter"/>
    <property type="match status" value="1"/>
</dbReference>
<name>A0A409XRC3_PSICY</name>
<keyword evidence="2" id="KW-0813">Transport</keyword>